<dbReference type="Pfam" id="PF12648">
    <property type="entry name" value="TcpE"/>
    <property type="match status" value="1"/>
</dbReference>
<dbReference type="RefSeq" id="WP_123661805.1">
    <property type="nucleotide sequence ID" value="NZ_RJKE01000001.1"/>
</dbReference>
<feature type="compositionally biased region" description="Basic and acidic residues" evidence="1">
    <location>
        <begin position="838"/>
        <end position="856"/>
    </location>
</feature>
<feature type="compositionally biased region" description="Basic and acidic residues" evidence="1">
    <location>
        <begin position="217"/>
        <end position="229"/>
    </location>
</feature>
<feature type="compositionally biased region" description="Pro residues" evidence="1">
    <location>
        <begin position="1218"/>
        <end position="1228"/>
    </location>
</feature>
<feature type="compositionally biased region" description="Basic and acidic residues" evidence="1">
    <location>
        <begin position="905"/>
        <end position="923"/>
    </location>
</feature>
<dbReference type="OrthoDB" id="3204399at2"/>
<feature type="compositionally biased region" description="Low complexity" evidence="1">
    <location>
        <begin position="442"/>
        <end position="453"/>
    </location>
</feature>
<keyword evidence="4" id="KW-1185">Reference proteome</keyword>
<feature type="compositionally biased region" description="Basic and acidic residues" evidence="1">
    <location>
        <begin position="1109"/>
        <end position="1127"/>
    </location>
</feature>
<feature type="compositionally biased region" description="Basic and acidic residues" evidence="1">
    <location>
        <begin position="492"/>
        <end position="502"/>
    </location>
</feature>
<dbReference type="Proteomes" id="UP000272400">
    <property type="component" value="Unassembled WGS sequence"/>
</dbReference>
<dbReference type="GO" id="GO:0005829">
    <property type="term" value="C:cytosol"/>
    <property type="evidence" value="ECO:0007669"/>
    <property type="project" value="TreeGrafter"/>
</dbReference>
<dbReference type="SUPFAM" id="SSF52540">
    <property type="entry name" value="P-loop containing nucleoside triphosphate hydrolases"/>
    <property type="match status" value="1"/>
</dbReference>
<feature type="compositionally biased region" description="Low complexity" evidence="1">
    <location>
        <begin position="998"/>
        <end position="1015"/>
    </location>
</feature>
<feature type="region of interest" description="Disordered" evidence="1">
    <location>
        <begin position="489"/>
        <end position="1262"/>
    </location>
</feature>
<protein>
    <submittedName>
        <fullName evidence="3">MinD-like ATPase involved in chromosome partitioning or flagellar assembly</fullName>
    </submittedName>
</protein>
<feature type="region of interest" description="Disordered" evidence="1">
    <location>
        <begin position="266"/>
        <end position="473"/>
    </location>
</feature>
<evidence type="ECO:0000256" key="2">
    <source>
        <dbReference type="SAM" id="Phobius"/>
    </source>
</evidence>
<comment type="caution">
    <text evidence="3">The sequence shown here is derived from an EMBL/GenBank/DDBJ whole genome shotgun (WGS) entry which is preliminary data.</text>
</comment>
<gene>
    <name evidence="3" type="ORF">EDD29_0318</name>
</gene>
<keyword evidence="2" id="KW-0812">Transmembrane</keyword>
<dbReference type="Gene3D" id="3.40.50.300">
    <property type="entry name" value="P-loop containing nucleotide triphosphate hydrolases"/>
    <property type="match status" value="1"/>
</dbReference>
<keyword evidence="2" id="KW-0472">Membrane</keyword>
<feature type="region of interest" description="Disordered" evidence="1">
    <location>
        <begin position="192"/>
        <end position="253"/>
    </location>
</feature>
<keyword evidence="3" id="KW-0969">Cilium</keyword>
<feature type="compositionally biased region" description="Pro residues" evidence="1">
    <location>
        <begin position="927"/>
        <end position="941"/>
    </location>
</feature>
<feature type="compositionally biased region" description="Gly residues" evidence="1">
    <location>
        <begin position="621"/>
        <end position="638"/>
    </location>
</feature>
<feature type="compositionally biased region" description="Low complexity" evidence="1">
    <location>
        <begin position="739"/>
        <end position="750"/>
    </location>
</feature>
<feature type="compositionally biased region" description="Pro residues" evidence="1">
    <location>
        <begin position="385"/>
        <end position="394"/>
    </location>
</feature>
<dbReference type="InterPro" id="IPR050625">
    <property type="entry name" value="ParA/MinD_ATPase"/>
</dbReference>
<feature type="compositionally biased region" description="Basic and acidic residues" evidence="1">
    <location>
        <begin position="1027"/>
        <end position="1045"/>
    </location>
</feature>
<keyword evidence="3" id="KW-0966">Cell projection</keyword>
<accession>A0A3N1CNH2</accession>
<organism evidence="3 4">
    <name type="scientific">Actinocorallia herbida</name>
    <dbReference type="NCBI Taxonomy" id="58109"/>
    <lineage>
        <taxon>Bacteria</taxon>
        <taxon>Bacillati</taxon>
        <taxon>Actinomycetota</taxon>
        <taxon>Actinomycetes</taxon>
        <taxon>Streptosporangiales</taxon>
        <taxon>Thermomonosporaceae</taxon>
        <taxon>Actinocorallia</taxon>
    </lineage>
</organism>
<dbReference type="GO" id="GO:0051782">
    <property type="term" value="P:negative regulation of cell division"/>
    <property type="evidence" value="ECO:0007669"/>
    <property type="project" value="TreeGrafter"/>
</dbReference>
<feature type="transmembrane region" description="Helical" evidence="2">
    <location>
        <begin position="28"/>
        <end position="50"/>
    </location>
</feature>
<sequence length="1543" mass="158990">MDLPTYTNVWSIEKRLYKLYDLRLPMPLPLVTIGVYAGSFLPWIVLLQLLGVPFGAPWHVLYLVPPGLVAWLATRPVIEGKRLNELLQSQLGYLSEPRTWCRLTPLREPDRVVVVARVWRSPEQAAPTLERVLARRPVAAPSPAAAASPAKAAAPQPLAEYAAEHAPDYAAAHQGAVARMQAQMTAQHFAADEAVPRPAEGDAAARRRVRGGAPARAPREDARAPRQEWARPTPPPHERATEQAPTAERARVIPGQIVARDDPARALPSAATPASAVPAPRSPSPADTSSAPAQPRTPAPIQARSPQPGSPARPPAAQDAQDHATAPRGTAAHAAPEHSADLEVTWAHVEQTAQRRRRANPAETPGTPISPAAAPPSPAVGEPANPRPTPTPEARPPHTTQPPRTSQHAQTGPKPAPSGPADAVATGRGAPENAQTGPRPVPGVADAAVADRGMPGSAPRGPQPVGPGRADAGEVRVAEDAPVVSEAADAVVADRDVPEHEQTGPMRVVSEGADEAVADGGVPGSSPRGSQRVGPGRADAGEVRVAEDAPVVSEAADAVVADRDVSGSAPRGSQRVGPGRADAGEVRVPEDASVVSEGADTVVADGGVPGSARRGSRSVGADGGAGEGRPGEVAGAGAGAERAGHEAVPVVGRSGQRSGVPEAEAADGPGTDEKGQPAPAAEAGAAQGSTVRDDSAEPGEGPVERVDGSGVERTTEDRGAVPPVPVAPVTVPDIPRVPAAFGAAATQAAADESSAPRTETPATAGAQAAAELARRQEQAATSAQVTPAPGEAVGFAPGQESAAEGSAPAAARKGTAEEAFTADGDGPRDPRGAASVGERPDRGAARGAGARERAEEVPVAADGGAGAMPGENVPGEGSAPSGDGLGEAVPVEGWQVAEAAADEGAEVKRPVRRADAVANRTDHQVWPPVPAPGRAVPPAPATAPDIPMVERRSGAAPLPFAEPVPQAGGEGPGYGPARTARPGGERPVPEARRERAPEGASPAAGGAEPRPGVPRQRGDVPVAGRPGADRAVRPEAAEGPERDEAAASAWAAAYDGGRAESSAPADGPLPFADSIGGEGPVEQGAAAAQDGGEAPHEYAEQGWHAVEQGTRERGAEGHEARPADGARADGGPARPDETRTAPGDRPGSFGERVPRPRITTVEGNVGFPAGGAADRSVWPGELPEPVQGRAIKPEPPRVMPPERPAEPPREVRSSPASPVRPRPAPTQVPAPRQTDRTPAITPPEQVEEHGTGGLRRLLGRGNPVDQDYVERLQRPFQGTRRIVVLGCTGGAGQTVTGLMIGHTFAQYCGEPIVALDVNPGPGALARRTRIDTDETLTSLIAAADQIGSLGAIRRYTSRAKSGLDVIAPGKYPVTALDDRDYAEAIRTLDRFYSVTMVDAAAGAVSRVLPFADQIVLVAPASADAPRAVSMTFEWLDGHGYGDLRQRAVTVINGVSRRSQADVEQAEQVARGQCRALVRIPWDDHLSLDRAPRNELKALRPPTRRAYLALTAVVAGGFSALPERYRDRYDDPYTDPYSDKERAQ</sequence>
<proteinExistence type="predicted"/>
<dbReference type="InterPro" id="IPR025608">
    <property type="entry name" value="TcpE"/>
</dbReference>
<evidence type="ECO:0000256" key="1">
    <source>
        <dbReference type="SAM" id="MobiDB-lite"/>
    </source>
</evidence>
<feature type="compositionally biased region" description="Low complexity" evidence="1">
    <location>
        <begin position="548"/>
        <end position="559"/>
    </location>
</feature>
<feature type="compositionally biased region" description="Low complexity" evidence="1">
    <location>
        <begin position="266"/>
        <end position="294"/>
    </location>
</feature>
<keyword evidence="3" id="KW-0282">Flagellum</keyword>
<feature type="compositionally biased region" description="Low complexity" evidence="1">
    <location>
        <begin position="1082"/>
        <end position="1092"/>
    </location>
</feature>
<dbReference type="GO" id="GO:0005524">
    <property type="term" value="F:ATP binding"/>
    <property type="evidence" value="ECO:0007669"/>
    <property type="project" value="TreeGrafter"/>
</dbReference>
<dbReference type="GO" id="GO:0016887">
    <property type="term" value="F:ATP hydrolysis activity"/>
    <property type="evidence" value="ECO:0007669"/>
    <property type="project" value="TreeGrafter"/>
</dbReference>
<dbReference type="EMBL" id="RJKE01000001">
    <property type="protein sequence ID" value="ROO82833.1"/>
    <property type="molecule type" value="Genomic_DNA"/>
</dbReference>
<feature type="compositionally biased region" description="Basic and acidic residues" evidence="1">
    <location>
        <begin position="983"/>
        <end position="997"/>
    </location>
</feature>
<evidence type="ECO:0000313" key="3">
    <source>
        <dbReference type="EMBL" id="ROO82833.1"/>
    </source>
</evidence>
<dbReference type="GO" id="GO:0009898">
    <property type="term" value="C:cytoplasmic side of plasma membrane"/>
    <property type="evidence" value="ECO:0007669"/>
    <property type="project" value="TreeGrafter"/>
</dbReference>
<dbReference type="InterPro" id="IPR027417">
    <property type="entry name" value="P-loop_NTPase"/>
</dbReference>
<keyword evidence="2" id="KW-1133">Transmembrane helix</keyword>
<name>A0A3N1CNH2_9ACTN</name>
<reference evidence="3 4" key="1">
    <citation type="submission" date="2018-11" db="EMBL/GenBank/DDBJ databases">
        <title>Sequencing the genomes of 1000 actinobacteria strains.</title>
        <authorList>
            <person name="Klenk H.-P."/>
        </authorList>
    </citation>
    <scope>NUCLEOTIDE SEQUENCE [LARGE SCALE GENOMIC DNA]</scope>
    <source>
        <strain evidence="3 4">DSM 44254</strain>
    </source>
</reference>
<dbReference type="PANTHER" id="PTHR43384">
    <property type="entry name" value="SEPTUM SITE-DETERMINING PROTEIN MIND HOMOLOG, CHLOROPLASTIC-RELATED"/>
    <property type="match status" value="1"/>
</dbReference>
<evidence type="ECO:0000313" key="4">
    <source>
        <dbReference type="Proteomes" id="UP000272400"/>
    </source>
</evidence>
<feature type="compositionally biased region" description="Polar residues" evidence="1">
    <location>
        <begin position="401"/>
        <end position="410"/>
    </location>
</feature>
<feature type="compositionally biased region" description="Low complexity" evidence="1">
    <location>
        <begin position="315"/>
        <end position="334"/>
    </location>
</feature>
<feature type="compositionally biased region" description="Low complexity" evidence="1">
    <location>
        <begin position="800"/>
        <end position="811"/>
    </location>
</feature>
<dbReference type="PANTHER" id="PTHR43384:SF14">
    <property type="entry name" value="ESX-1 SECRETION-ASSOCIATED PROTEIN ESPI"/>
    <property type="match status" value="1"/>
</dbReference>
<feature type="compositionally biased region" description="Low complexity" evidence="1">
    <location>
        <begin position="676"/>
        <end position="688"/>
    </location>
</feature>
<feature type="compositionally biased region" description="Basic and acidic residues" evidence="1">
    <location>
        <begin position="192"/>
        <end position="205"/>
    </location>
</feature>
<feature type="compositionally biased region" description="Low complexity" evidence="1">
    <location>
        <begin position="758"/>
        <end position="771"/>
    </location>
</feature>
<feature type="compositionally biased region" description="Basic and acidic residues" evidence="1">
    <location>
        <begin position="1203"/>
        <end position="1212"/>
    </location>
</feature>